<keyword evidence="10" id="KW-1185">Reference proteome</keyword>
<name>A0ABD0ULX4_DENTH</name>
<gene>
    <name evidence="9" type="ORF">M5K25_019373</name>
</gene>
<dbReference type="InterPro" id="IPR016064">
    <property type="entry name" value="NAD/diacylglycerol_kinase_sf"/>
</dbReference>
<dbReference type="PROSITE" id="PS50146">
    <property type="entry name" value="DAGK"/>
    <property type="match status" value="1"/>
</dbReference>
<evidence type="ECO:0000313" key="9">
    <source>
        <dbReference type="EMBL" id="KAL0911248.1"/>
    </source>
</evidence>
<dbReference type="Pfam" id="PF19279">
    <property type="entry name" value="YegS_C"/>
    <property type="match status" value="1"/>
</dbReference>
<dbReference type="AlphaFoldDB" id="A0ABD0ULX4"/>
<evidence type="ECO:0000256" key="2">
    <source>
        <dbReference type="ARBA" id="ARBA00022679"/>
    </source>
</evidence>
<dbReference type="InterPro" id="IPR001206">
    <property type="entry name" value="Diacylglycerol_kinase_cat_dom"/>
</dbReference>
<dbReference type="InterPro" id="IPR017438">
    <property type="entry name" value="ATP-NAD_kinase_N"/>
</dbReference>
<dbReference type="FunFam" id="3.40.50.10330:FF:000005">
    <property type="entry name" value="Sphingosine kinase 2"/>
    <property type="match status" value="1"/>
</dbReference>
<dbReference type="PANTHER" id="PTHR12358">
    <property type="entry name" value="SPHINGOSINE KINASE"/>
    <property type="match status" value="1"/>
</dbReference>
<dbReference type="SMART" id="SM00046">
    <property type="entry name" value="DAGKc"/>
    <property type="match status" value="1"/>
</dbReference>
<reference evidence="9 10" key="1">
    <citation type="journal article" date="2024" name="Plant Biotechnol. J.">
        <title>Dendrobium thyrsiflorum genome and its molecular insights into genes involved in important horticultural traits.</title>
        <authorList>
            <person name="Chen B."/>
            <person name="Wang J.Y."/>
            <person name="Zheng P.J."/>
            <person name="Li K.L."/>
            <person name="Liang Y.M."/>
            <person name="Chen X.F."/>
            <person name="Zhang C."/>
            <person name="Zhao X."/>
            <person name="He X."/>
            <person name="Zhang G.Q."/>
            <person name="Liu Z.J."/>
            <person name="Xu Q."/>
        </authorList>
    </citation>
    <scope>NUCLEOTIDE SEQUENCE [LARGE SCALE GENOMIC DNA]</scope>
    <source>
        <strain evidence="9">GZMU011</strain>
    </source>
</reference>
<keyword evidence="4" id="KW-0418">Kinase</keyword>
<organism evidence="9 10">
    <name type="scientific">Dendrobium thyrsiflorum</name>
    <name type="common">Pinecone-like raceme dendrobium</name>
    <name type="synonym">Orchid</name>
    <dbReference type="NCBI Taxonomy" id="117978"/>
    <lineage>
        <taxon>Eukaryota</taxon>
        <taxon>Viridiplantae</taxon>
        <taxon>Streptophyta</taxon>
        <taxon>Embryophyta</taxon>
        <taxon>Tracheophyta</taxon>
        <taxon>Spermatophyta</taxon>
        <taxon>Magnoliopsida</taxon>
        <taxon>Liliopsida</taxon>
        <taxon>Asparagales</taxon>
        <taxon>Orchidaceae</taxon>
        <taxon>Epidendroideae</taxon>
        <taxon>Malaxideae</taxon>
        <taxon>Dendrobiinae</taxon>
        <taxon>Dendrobium</taxon>
    </lineage>
</organism>
<evidence type="ECO:0000259" key="8">
    <source>
        <dbReference type="PROSITE" id="PS50146"/>
    </source>
</evidence>
<proteinExistence type="predicted"/>
<dbReference type="PANTHER" id="PTHR12358:SF31">
    <property type="entry name" value="ACYLGLYCEROL KINASE, MITOCHONDRIAL"/>
    <property type="match status" value="1"/>
</dbReference>
<dbReference type="SUPFAM" id="SSF111331">
    <property type="entry name" value="NAD kinase/diacylglycerol kinase-like"/>
    <property type="match status" value="1"/>
</dbReference>
<dbReference type="GO" id="GO:0008481">
    <property type="term" value="F:sphingosine kinase activity"/>
    <property type="evidence" value="ECO:0007669"/>
    <property type="project" value="UniProtKB-EC"/>
</dbReference>
<sequence>MQLRTPLGLYASRSPLPDLSRDLEMVHATTEMIRVNGLQAEATLSAGGELQWRLDGSGEQSLAIESEVLGFSSEGREITVRGYVNEPRSGEGELGKRVRKDFVLVMPTEVVAESWSDRIRDFINSLGRPKRVFIILNPYGGKRSARKIFDTEIKPLLVAANIMYTLQETKYQLHAQELAYKLDLLKYDGIVCVSGDGVFVEVVNGLLQREDWDTAIKVPLGIIPAGTGNGLAKSLLDAVGEMYSIQNATFAVIRGHIHFSWLWFLSALLLNFSSLSLLFNHTGHKRALDVTTVLQGETKFFSILMLTWGLIADIDIESEKYRWMGSTRLDFYCVLRIMKLRKYHGHVEFVPAPGHELYGEPMKDRAICIGTDDVSEKGQNCVAEVLQGSYQGPSVCFEKSDWRFLEGPFVTISLVNVPWVGEDAMPAPEAKFSDGFLDLVMIKDCPKSALLSILLKIKDGSHVKSPYVMYLKVKAFKLVPGNRVGDPTKGGIVDVDGEVVARGEGIDLCGQEGDLMAYGPPIQLTVDKGLATVFSPR</sequence>
<dbReference type="InterPro" id="IPR045540">
    <property type="entry name" value="YegS/DAGK_C"/>
</dbReference>
<feature type="domain" description="DAGKc" evidence="8">
    <location>
        <begin position="127"/>
        <end position="269"/>
    </location>
</feature>
<evidence type="ECO:0000256" key="5">
    <source>
        <dbReference type="ARBA" id="ARBA00022840"/>
    </source>
</evidence>
<accession>A0ABD0ULX4</accession>
<dbReference type="GO" id="GO:0005524">
    <property type="term" value="F:ATP binding"/>
    <property type="evidence" value="ECO:0007669"/>
    <property type="project" value="UniProtKB-KW"/>
</dbReference>
<keyword evidence="2" id="KW-0808">Transferase</keyword>
<keyword evidence="3" id="KW-0547">Nucleotide-binding</keyword>
<dbReference type="EMBL" id="JANQDX010000015">
    <property type="protein sequence ID" value="KAL0911248.1"/>
    <property type="molecule type" value="Genomic_DNA"/>
</dbReference>
<dbReference type="Pfam" id="PF00781">
    <property type="entry name" value="DAGK_cat"/>
    <property type="match status" value="1"/>
</dbReference>
<keyword evidence="6" id="KW-0472">Membrane</keyword>
<dbReference type="GO" id="GO:0071215">
    <property type="term" value="P:cellular response to abscisic acid stimulus"/>
    <property type="evidence" value="ECO:0007669"/>
    <property type="project" value="UniProtKB-ARBA"/>
</dbReference>
<evidence type="ECO:0000256" key="6">
    <source>
        <dbReference type="ARBA" id="ARBA00023136"/>
    </source>
</evidence>
<evidence type="ECO:0000256" key="1">
    <source>
        <dbReference type="ARBA" id="ARBA00004148"/>
    </source>
</evidence>
<protein>
    <recommendedName>
        <fullName evidence="7">sphingosine kinase</fullName>
        <ecNumber evidence="7">2.7.1.91</ecNumber>
    </recommendedName>
</protein>
<evidence type="ECO:0000256" key="4">
    <source>
        <dbReference type="ARBA" id="ARBA00022777"/>
    </source>
</evidence>
<evidence type="ECO:0000256" key="3">
    <source>
        <dbReference type="ARBA" id="ARBA00022741"/>
    </source>
</evidence>
<dbReference type="EC" id="2.7.1.91" evidence="7"/>
<keyword evidence="5" id="KW-0067">ATP-binding</keyword>
<evidence type="ECO:0000256" key="7">
    <source>
        <dbReference type="ARBA" id="ARBA00044037"/>
    </source>
</evidence>
<dbReference type="Proteomes" id="UP001552299">
    <property type="component" value="Unassembled WGS sequence"/>
</dbReference>
<comment type="subcellular location">
    <subcellularLocation>
        <location evidence="1">Vacuole membrane</location>
        <topology evidence="1">Peripheral membrane protein</topology>
    </subcellularLocation>
</comment>
<evidence type="ECO:0000313" key="10">
    <source>
        <dbReference type="Proteomes" id="UP001552299"/>
    </source>
</evidence>
<dbReference type="Gene3D" id="3.40.50.10330">
    <property type="entry name" value="Probable inorganic polyphosphate/atp-NAD kinase, domain 1"/>
    <property type="match status" value="1"/>
</dbReference>
<dbReference type="Gene3D" id="2.60.200.40">
    <property type="match status" value="1"/>
</dbReference>
<dbReference type="GO" id="GO:0006665">
    <property type="term" value="P:sphingolipid metabolic process"/>
    <property type="evidence" value="ECO:0007669"/>
    <property type="project" value="UniProtKB-ARBA"/>
</dbReference>
<dbReference type="GO" id="GO:0005774">
    <property type="term" value="C:vacuolar membrane"/>
    <property type="evidence" value="ECO:0007669"/>
    <property type="project" value="UniProtKB-SubCell"/>
</dbReference>
<comment type="caution">
    <text evidence="9">The sequence shown here is derived from an EMBL/GenBank/DDBJ whole genome shotgun (WGS) entry which is preliminary data.</text>
</comment>
<dbReference type="InterPro" id="IPR050187">
    <property type="entry name" value="Lipid_Phosphate_FormReg"/>
</dbReference>